<keyword evidence="3" id="KW-1185">Reference proteome</keyword>
<feature type="region of interest" description="Disordered" evidence="1">
    <location>
        <begin position="82"/>
        <end position="117"/>
    </location>
</feature>
<name>A0A430KX88_9HYPO</name>
<dbReference type="Proteomes" id="UP000287124">
    <property type="component" value="Unassembled WGS sequence"/>
</dbReference>
<protein>
    <submittedName>
        <fullName evidence="2">Uncharacterized protein</fullName>
    </submittedName>
</protein>
<evidence type="ECO:0000313" key="2">
    <source>
        <dbReference type="EMBL" id="RTE67953.1"/>
    </source>
</evidence>
<accession>A0A430KX88</accession>
<gene>
    <name evidence="2" type="ORF">BHE90_017670</name>
</gene>
<reference evidence="2 3" key="1">
    <citation type="submission" date="2017-06" db="EMBL/GenBank/DDBJ databases">
        <title>Comparative genomic analysis of Ambrosia Fusariam Clade fungi.</title>
        <authorList>
            <person name="Stajich J.E."/>
            <person name="Carrillo J."/>
            <person name="Kijimoto T."/>
            <person name="Eskalen A."/>
            <person name="O'Donnell K."/>
            <person name="Kasson M."/>
        </authorList>
    </citation>
    <scope>NUCLEOTIDE SEQUENCE [LARGE SCALE GENOMIC DNA]</scope>
    <source>
        <strain evidence="2 3">UCR1854</strain>
    </source>
</reference>
<organism evidence="2 3">
    <name type="scientific">Fusarium euwallaceae</name>
    <dbReference type="NCBI Taxonomy" id="1147111"/>
    <lineage>
        <taxon>Eukaryota</taxon>
        <taxon>Fungi</taxon>
        <taxon>Dikarya</taxon>
        <taxon>Ascomycota</taxon>
        <taxon>Pezizomycotina</taxon>
        <taxon>Sordariomycetes</taxon>
        <taxon>Hypocreomycetidae</taxon>
        <taxon>Hypocreales</taxon>
        <taxon>Nectriaceae</taxon>
        <taxon>Fusarium</taxon>
        <taxon>Fusarium solani species complex</taxon>
    </lineage>
</organism>
<dbReference type="EMBL" id="MIKF01001438">
    <property type="protein sequence ID" value="RTE67953.1"/>
    <property type="molecule type" value="Genomic_DNA"/>
</dbReference>
<proteinExistence type="predicted"/>
<dbReference type="AlphaFoldDB" id="A0A430KX88"/>
<evidence type="ECO:0000256" key="1">
    <source>
        <dbReference type="SAM" id="MobiDB-lite"/>
    </source>
</evidence>
<sequence>MATSVCGSSRTMIKCSVVPGELLGLIKGRKMRNFFTHGKTPSTARVTSLVLQFRLVGCGLVAPSLPLPLLIGAVAEPDVTPSIMPGKHDEKSDLKEASETRGHGTVDRINSRGAGHSHKFVNKEHLLQDHGGAGPQEGMSGRLPGLLVSVLQGQERVDLVQERKAI</sequence>
<comment type="caution">
    <text evidence="2">The sequence shown here is derived from an EMBL/GenBank/DDBJ whole genome shotgun (WGS) entry which is preliminary data.</text>
</comment>
<feature type="compositionally biased region" description="Basic and acidic residues" evidence="1">
    <location>
        <begin position="86"/>
        <end position="110"/>
    </location>
</feature>
<evidence type="ECO:0000313" key="3">
    <source>
        <dbReference type="Proteomes" id="UP000287124"/>
    </source>
</evidence>